<dbReference type="CDD" id="cd01948">
    <property type="entry name" value="EAL"/>
    <property type="match status" value="1"/>
</dbReference>
<dbReference type="Pfam" id="PF13185">
    <property type="entry name" value="GAF_2"/>
    <property type="match status" value="1"/>
</dbReference>
<dbReference type="CDD" id="cd01949">
    <property type="entry name" value="GGDEF"/>
    <property type="match status" value="1"/>
</dbReference>
<dbReference type="PROSITE" id="PS50887">
    <property type="entry name" value="GGDEF"/>
    <property type="match status" value="1"/>
</dbReference>
<accession>A0A3P4AQ26</accession>
<dbReference type="Pfam" id="PF00990">
    <property type="entry name" value="GGDEF"/>
    <property type="match status" value="1"/>
</dbReference>
<dbReference type="Gene3D" id="3.20.20.450">
    <property type="entry name" value="EAL domain"/>
    <property type="match status" value="1"/>
</dbReference>
<dbReference type="InterPro" id="IPR035919">
    <property type="entry name" value="EAL_sf"/>
</dbReference>
<dbReference type="SMART" id="SM00065">
    <property type="entry name" value="GAF"/>
    <property type="match status" value="1"/>
</dbReference>
<name>A0A3P4AQ26_THETH</name>
<dbReference type="InterPro" id="IPR050706">
    <property type="entry name" value="Cyclic-di-GMP_PDE-like"/>
</dbReference>
<evidence type="ECO:0000259" key="1">
    <source>
        <dbReference type="PROSITE" id="PS50883"/>
    </source>
</evidence>
<dbReference type="SUPFAM" id="SSF55073">
    <property type="entry name" value="Nucleotide cyclase"/>
    <property type="match status" value="1"/>
</dbReference>
<dbReference type="InterPro" id="IPR001633">
    <property type="entry name" value="EAL_dom"/>
</dbReference>
<dbReference type="InterPro" id="IPR000160">
    <property type="entry name" value="GGDEF_dom"/>
</dbReference>
<dbReference type="Pfam" id="PF00563">
    <property type="entry name" value="EAL"/>
    <property type="match status" value="1"/>
</dbReference>
<reference evidence="3 4" key="1">
    <citation type="submission" date="2018-10" db="EMBL/GenBank/DDBJ databases">
        <authorList>
            <person name="Peiro R."/>
            <person name="Begona"/>
            <person name="Cbmso G."/>
            <person name="Lopez M."/>
            <person name="Gonzalez S."/>
            <person name="Sacristan E."/>
            <person name="Castillo E."/>
        </authorList>
    </citation>
    <scope>NUCLEOTIDE SEQUENCE [LARGE SCALE GENOMIC DNA]</scope>
    <source>
        <strain evidence="3">TTHNAR1</strain>
    </source>
</reference>
<evidence type="ECO:0000259" key="2">
    <source>
        <dbReference type="PROSITE" id="PS50887"/>
    </source>
</evidence>
<feature type="domain" description="GGDEF" evidence="2">
    <location>
        <begin position="314"/>
        <end position="445"/>
    </location>
</feature>
<dbReference type="EMBL" id="LR027517">
    <property type="protein sequence ID" value="VCU53227.1"/>
    <property type="molecule type" value="Genomic_DNA"/>
</dbReference>
<dbReference type="Proteomes" id="UP000279841">
    <property type="component" value="Chromosome"/>
</dbReference>
<feature type="domain" description="EAL" evidence="1">
    <location>
        <begin position="454"/>
        <end position="686"/>
    </location>
</feature>
<protein>
    <submittedName>
        <fullName evidence="3">Uncharacterized signaling protein CC_0091</fullName>
    </submittedName>
</protein>
<dbReference type="PROSITE" id="PS50883">
    <property type="entry name" value="EAL"/>
    <property type="match status" value="1"/>
</dbReference>
<dbReference type="PANTHER" id="PTHR33121:SF70">
    <property type="entry name" value="SIGNALING PROTEIN YKOW"/>
    <property type="match status" value="1"/>
</dbReference>
<dbReference type="SUPFAM" id="SSF141868">
    <property type="entry name" value="EAL domain-like"/>
    <property type="match status" value="1"/>
</dbReference>
<evidence type="ECO:0000313" key="3">
    <source>
        <dbReference type="EMBL" id="VCU53227.1"/>
    </source>
</evidence>
<dbReference type="AlphaFoldDB" id="A0A3P4AQ26"/>
<sequence>MGATVPQRKALVLKASRILLSEKPLPERLQAFLEALLEGPFPIRSGKLYLRKGEGLRLVAQLGGEVGGEEVALSLEGGGRALGRLSLRLAPGASLAPEDRLALEEAAGILALALRRERAERAERVLRRAGECATQAAGEEDLLRKVCALLVEEGYALAWVGEARPTGEVVPREAAGAVGYLEGIRVRWDEAPEGQGPTGRALRSGRPQVLRSVEEDPRYAPWRERAKAFGFASSAAFPLRVEGRVWGSLNVYAPEEDAFDEEEVRLLEDLARLTGHALDRLRALERLRFLAYHDPLTGLPNRRRLEEDFRLLRGRWALCRLDLVDLHEVNEAYGREAVDALLARTSRRLQALLPREGRLYRLEGGEFLALLPGGEKEAEAFGQALGEALEAPLDLGEGRTWRVRVRAGVALFPDDAKTFSELLRRADQALREAKKAGKRWTFYSPGLGEAVRERREVLAGLEKALAEGELRLYGQPIVDLATGRPTGVEVLLRWVRGEEVVPASRFIPVAEEAGLIPELDLYVLRALAQTATALPLHVNLSPQTLLDERLLPGLAPLKGRSLRLELTEHALASPGAEARLKELSRMGFSVVLDDFGQGYASLRLLVGLPFSMAKVDRGFVGGIGLDPKAEAALKAVLALSRELEIALVAEGVEREDQWAWLRSVGYSLGQGYLWGRPAPLEEVLYP</sequence>
<dbReference type="InterPro" id="IPR003018">
    <property type="entry name" value="GAF"/>
</dbReference>
<dbReference type="InterPro" id="IPR043128">
    <property type="entry name" value="Rev_trsase/Diguanyl_cyclase"/>
</dbReference>
<proteinExistence type="predicted"/>
<evidence type="ECO:0000313" key="4">
    <source>
        <dbReference type="Proteomes" id="UP000279841"/>
    </source>
</evidence>
<dbReference type="SMART" id="SM00267">
    <property type="entry name" value="GGDEF"/>
    <property type="match status" value="1"/>
</dbReference>
<dbReference type="GO" id="GO:0071111">
    <property type="term" value="F:cyclic-guanylate-specific phosphodiesterase activity"/>
    <property type="evidence" value="ECO:0007669"/>
    <property type="project" value="InterPro"/>
</dbReference>
<dbReference type="SUPFAM" id="SSF55781">
    <property type="entry name" value="GAF domain-like"/>
    <property type="match status" value="1"/>
</dbReference>
<dbReference type="PANTHER" id="PTHR33121">
    <property type="entry name" value="CYCLIC DI-GMP PHOSPHODIESTERASE PDEF"/>
    <property type="match status" value="1"/>
</dbReference>
<dbReference type="Gene3D" id="3.30.450.40">
    <property type="match status" value="1"/>
</dbReference>
<dbReference type="SMART" id="SM00052">
    <property type="entry name" value="EAL"/>
    <property type="match status" value="1"/>
</dbReference>
<dbReference type="InterPro" id="IPR029016">
    <property type="entry name" value="GAF-like_dom_sf"/>
</dbReference>
<organism evidence="3 4">
    <name type="scientific">Thermus thermophilus</name>
    <dbReference type="NCBI Taxonomy" id="274"/>
    <lineage>
        <taxon>Bacteria</taxon>
        <taxon>Thermotogati</taxon>
        <taxon>Deinococcota</taxon>
        <taxon>Deinococci</taxon>
        <taxon>Thermales</taxon>
        <taxon>Thermaceae</taxon>
        <taxon>Thermus</taxon>
    </lineage>
</organism>
<dbReference type="InterPro" id="IPR029787">
    <property type="entry name" value="Nucleotide_cyclase"/>
</dbReference>
<gene>
    <name evidence="3" type="ORF">TTHN1_00989</name>
</gene>
<dbReference type="NCBIfam" id="TIGR00254">
    <property type="entry name" value="GGDEF"/>
    <property type="match status" value="1"/>
</dbReference>
<dbReference type="Gene3D" id="3.30.70.270">
    <property type="match status" value="1"/>
</dbReference>